<dbReference type="SUPFAM" id="SSF54713">
    <property type="entry name" value="Elongation factor Ts (EF-Ts), dimerisation domain"/>
    <property type="match status" value="1"/>
</dbReference>
<keyword evidence="2" id="KW-0251">Elongation factor</keyword>
<dbReference type="FunFam" id="3.30.479.20:FF:000007">
    <property type="entry name" value="Elongation factor Ts, mitochondrial"/>
    <property type="match status" value="1"/>
</dbReference>
<dbReference type="PANTHER" id="PTHR11741:SF0">
    <property type="entry name" value="ELONGATION FACTOR TS, MITOCHONDRIAL"/>
    <property type="match status" value="1"/>
</dbReference>
<keyword evidence="1" id="KW-0732">Signal</keyword>
<accession>A0A8J6H0C6</accession>
<dbReference type="GO" id="GO:0003746">
    <property type="term" value="F:translation elongation factor activity"/>
    <property type="evidence" value="ECO:0007669"/>
    <property type="project" value="UniProtKB-KW"/>
</dbReference>
<evidence type="ECO:0000313" key="3">
    <source>
        <dbReference type="Proteomes" id="UP000710432"/>
    </source>
</evidence>
<name>A0A8J6H0C6_MICOH</name>
<dbReference type="Gene3D" id="3.30.479.20">
    <property type="entry name" value="Elongation factor Ts, dimerisation domain"/>
    <property type="match status" value="1"/>
</dbReference>
<feature type="chain" id="PRO_5035251034" evidence="1">
    <location>
        <begin position="22"/>
        <end position="133"/>
    </location>
</feature>
<dbReference type="AlphaFoldDB" id="A0A8J6H0C6"/>
<sequence length="133" mass="14213">MERGKQAGFSLLGVFLPSAASIQGTVLLLQGDLILLPSESWYAALVVCETCEQSANLQDVGRRLGQHVVGMAPLSVGSLDDEPGGETETRMLSQPYLLDPSITLGQYVQPQGVSVVDFVRFECGEVEEAAEAE</sequence>
<dbReference type="EMBL" id="JAATJU010000680">
    <property type="protein sequence ID" value="KAH0520545.1"/>
    <property type="molecule type" value="Genomic_DNA"/>
</dbReference>
<evidence type="ECO:0000256" key="1">
    <source>
        <dbReference type="SAM" id="SignalP"/>
    </source>
</evidence>
<dbReference type="InterPro" id="IPR036402">
    <property type="entry name" value="EF-Ts_dimer_sf"/>
</dbReference>
<dbReference type="PANTHER" id="PTHR11741">
    <property type="entry name" value="ELONGATION FACTOR TS"/>
    <property type="match status" value="1"/>
</dbReference>
<evidence type="ECO:0000313" key="2">
    <source>
        <dbReference type="EMBL" id="KAH0520545.1"/>
    </source>
</evidence>
<reference evidence="2" key="1">
    <citation type="submission" date="2020-03" db="EMBL/GenBank/DDBJ databases">
        <title>Studies in the Genomics of Life Span.</title>
        <authorList>
            <person name="Glass D."/>
        </authorList>
    </citation>
    <scope>NUCLEOTIDE SEQUENCE</scope>
    <source>
        <strain evidence="2">LTLLF</strain>
        <tissue evidence="2">Muscle</tissue>
    </source>
</reference>
<proteinExistence type="predicted"/>
<dbReference type="Proteomes" id="UP000710432">
    <property type="component" value="Unassembled WGS sequence"/>
</dbReference>
<dbReference type="GO" id="GO:0070125">
    <property type="term" value="P:mitochondrial translational elongation"/>
    <property type="evidence" value="ECO:0007669"/>
    <property type="project" value="TreeGrafter"/>
</dbReference>
<keyword evidence="2" id="KW-0648">Protein biosynthesis</keyword>
<comment type="caution">
    <text evidence="2">The sequence shown here is derived from an EMBL/GenBank/DDBJ whole genome shotgun (WGS) entry which is preliminary data.</text>
</comment>
<feature type="signal peptide" evidence="1">
    <location>
        <begin position="1"/>
        <end position="21"/>
    </location>
</feature>
<organism evidence="2 3">
    <name type="scientific">Microtus ochrogaster</name>
    <name type="common">Prairie vole</name>
    <dbReference type="NCBI Taxonomy" id="79684"/>
    <lineage>
        <taxon>Eukaryota</taxon>
        <taxon>Metazoa</taxon>
        <taxon>Chordata</taxon>
        <taxon>Craniata</taxon>
        <taxon>Vertebrata</taxon>
        <taxon>Euteleostomi</taxon>
        <taxon>Mammalia</taxon>
        <taxon>Eutheria</taxon>
        <taxon>Euarchontoglires</taxon>
        <taxon>Glires</taxon>
        <taxon>Rodentia</taxon>
        <taxon>Myomorpha</taxon>
        <taxon>Muroidea</taxon>
        <taxon>Cricetidae</taxon>
        <taxon>Arvicolinae</taxon>
        <taxon>Microtus</taxon>
    </lineage>
</organism>
<dbReference type="GO" id="GO:0005739">
    <property type="term" value="C:mitochondrion"/>
    <property type="evidence" value="ECO:0007669"/>
    <property type="project" value="GOC"/>
</dbReference>
<dbReference type="InterPro" id="IPR001816">
    <property type="entry name" value="Transl_elong_EFTs/EF1B"/>
</dbReference>
<gene>
    <name evidence="2" type="ORF">LTLLF_205965</name>
</gene>
<protein>
    <submittedName>
        <fullName evidence="2">Elongation factor Ts, mitochondrial</fullName>
    </submittedName>
</protein>